<dbReference type="PATRIC" id="fig|1227491.4.peg.4015"/>
<name>M0AMM4_9EURY</name>
<dbReference type="Proteomes" id="UP000011591">
    <property type="component" value="Unassembled WGS sequence"/>
</dbReference>
<dbReference type="AlphaFoldDB" id="M0AMM4"/>
<protein>
    <submittedName>
        <fullName evidence="1">Uncharacterized protein</fullName>
    </submittedName>
</protein>
<reference evidence="1 2" key="1">
    <citation type="journal article" date="2014" name="PLoS Genet.">
        <title>Phylogenetically driven sequencing of extremely halophilic archaea reveals strategies for static and dynamic osmo-response.</title>
        <authorList>
            <person name="Becker E.A."/>
            <person name="Seitzer P.M."/>
            <person name="Tritt A."/>
            <person name="Larsen D."/>
            <person name="Krusor M."/>
            <person name="Yao A.I."/>
            <person name="Wu D."/>
            <person name="Madern D."/>
            <person name="Eisen J.A."/>
            <person name="Darling A.E."/>
            <person name="Facciotti M.T."/>
        </authorList>
    </citation>
    <scope>NUCLEOTIDE SEQUENCE [LARGE SCALE GENOMIC DNA]</scope>
    <source>
        <strain evidence="1 2">DSM 13077</strain>
    </source>
</reference>
<accession>M0AMM4</accession>
<gene>
    <name evidence="1" type="ORF">C480_19934</name>
</gene>
<comment type="caution">
    <text evidence="1">The sequence shown here is derived from an EMBL/GenBank/DDBJ whole genome shotgun (WGS) entry which is preliminary data.</text>
</comment>
<evidence type="ECO:0000313" key="2">
    <source>
        <dbReference type="Proteomes" id="UP000011591"/>
    </source>
</evidence>
<organism evidence="1 2">
    <name type="scientific">Natrialba aegyptia DSM 13077</name>
    <dbReference type="NCBI Taxonomy" id="1227491"/>
    <lineage>
        <taxon>Archaea</taxon>
        <taxon>Methanobacteriati</taxon>
        <taxon>Methanobacteriota</taxon>
        <taxon>Stenosarchaea group</taxon>
        <taxon>Halobacteria</taxon>
        <taxon>Halobacteriales</taxon>
        <taxon>Natrialbaceae</taxon>
        <taxon>Natrialba</taxon>
    </lineage>
</organism>
<dbReference type="EMBL" id="AOIP01000056">
    <property type="protein sequence ID" value="ELY99576.1"/>
    <property type="molecule type" value="Genomic_DNA"/>
</dbReference>
<evidence type="ECO:0000313" key="1">
    <source>
        <dbReference type="EMBL" id="ELY99576.1"/>
    </source>
</evidence>
<proteinExistence type="predicted"/>
<sequence length="68" mass="7597">MVDVVVPQASEPLAFVWLTMSPIHRVATPSLDQQIVSVDIGLVGQAVDRLTECCLVAMLWLVVIWWHI</sequence>
<keyword evidence="2" id="KW-1185">Reference proteome</keyword>